<comment type="similarity">
    <text evidence="7">Belongs to the transglycosylase MltG family.</text>
</comment>
<keyword evidence="3 7" id="KW-1133">Transmembrane helix</keyword>
<evidence type="ECO:0000256" key="1">
    <source>
        <dbReference type="ARBA" id="ARBA00022475"/>
    </source>
</evidence>
<keyword evidence="5 7" id="KW-0456">Lyase</keyword>
<keyword evidence="4 7" id="KW-0472">Membrane</keyword>
<evidence type="ECO:0000256" key="5">
    <source>
        <dbReference type="ARBA" id="ARBA00023239"/>
    </source>
</evidence>
<keyword evidence="1 7" id="KW-1003">Cell membrane</keyword>
<dbReference type="EC" id="4.2.2.29" evidence="7"/>
<dbReference type="HAMAP" id="MF_02065">
    <property type="entry name" value="MltG"/>
    <property type="match status" value="1"/>
</dbReference>
<comment type="catalytic activity">
    <reaction evidence="7">
        <text>a peptidoglycan chain = a peptidoglycan chain with N-acetyl-1,6-anhydromuramyl-[peptide] at the reducing end + a peptidoglycan chain with N-acetylglucosamine at the non-reducing end.</text>
        <dbReference type="EC" id="4.2.2.29"/>
    </reaction>
</comment>
<proteinExistence type="inferred from homology"/>
<dbReference type="NCBIfam" id="TIGR00247">
    <property type="entry name" value="endolytic transglycosylase MltG"/>
    <property type="match status" value="1"/>
</dbReference>
<dbReference type="Proteomes" id="UP001550044">
    <property type="component" value="Unassembled WGS sequence"/>
</dbReference>
<organism evidence="9 10">
    <name type="scientific">Streptomyces sp. 900116325</name>
    <dbReference type="NCBI Taxonomy" id="3154295"/>
    <lineage>
        <taxon>Bacteria</taxon>
        <taxon>Bacillati</taxon>
        <taxon>Actinomycetota</taxon>
        <taxon>Actinomycetes</taxon>
        <taxon>Kitasatosporales</taxon>
        <taxon>Streptomycetaceae</taxon>
        <taxon>Streptomyces</taxon>
    </lineage>
</organism>
<dbReference type="EMBL" id="JBEXIP010000004">
    <property type="protein sequence ID" value="MET8432857.1"/>
    <property type="molecule type" value="Genomic_DNA"/>
</dbReference>
<sequence length="592" mass="65521">MTEYGRGPGSEPWHPEDPLYGDQGWDGQQAAHGQSQYGGPQQAYPQDPYAQQQPQQMYPQPQQHQQYGSPQDPYAQDPYAQQHDPYAQGPYAQQQPHDPYAQQPQQHQQHQQYNGGWDTGQQPAAMPPYDGHAQDAYGNQSGGYGASHDPYGTPEAYPPPQPPGRREAAPEQGAPRTPDWDPDEPEEETHPFFTGVDDDRDVRRPRDDDDEYDDDPRESRRGGDSERRGKGKKKSRNGCACLVVSLLLAGGLGGAAYFGYTYWQKQFGPAPDYSGQGSGSVEVEIPKLALGNEIGNILKEKGVVKSVDAFVAAQTKNPKGKSIQAGVYVLKEHMSAAEAVKMMLDPKSQNLLIIPEGTTNRNVYKMVDTKLGLKAGTTKDVAKKNVGDLGLPDWADDDPAVNDRLEGFLFPAAYPVTKEMKPEAVLKKMVSRANDEYGKVDLESSAKKLGLKSPWQLITVASLVQAEGKYKHDFDKVARVVYNRLKPNNTETYGLLDFDSTVNYAKAQSTLDTGAVSDLRKFKDPYNTYYVHGLPPGPINNPGEAALHSAIKPTPGPWYYFVSVTADKTVFAVTNEEHERNRKKYEQEKSGQ</sequence>
<dbReference type="RefSeq" id="WP_356709015.1">
    <property type="nucleotide sequence ID" value="NZ_JBEXIP010000004.1"/>
</dbReference>
<comment type="caution">
    <text evidence="9">The sequence shown here is derived from an EMBL/GenBank/DDBJ whole genome shotgun (WGS) entry which is preliminary data.</text>
</comment>
<accession>A0ABV2U4V9</accession>
<dbReference type="Pfam" id="PF02618">
    <property type="entry name" value="YceG"/>
    <property type="match status" value="1"/>
</dbReference>
<evidence type="ECO:0000313" key="10">
    <source>
        <dbReference type="Proteomes" id="UP001550044"/>
    </source>
</evidence>
<feature type="compositionally biased region" description="Low complexity" evidence="8">
    <location>
        <begin position="85"/>
        <end position="113"/>
    </location>
</feature>
<gene>
    <name evidence="7 9" type="primary">mltG</name>
    <name evidence="9" type="ORF">ABZV61_08595</name>
</gene>
<reference evidence="9 10" key="1">
    <citation type="submission" date="2024-06" db="EMBL/GenBank/DDBJ databases">
        <title>The Natural Products Discovery Center: Release of the First 8490 Sequenced Strains for Exploring Actinobacteria Biosynthetic Diversity.</title>
        <authorList>
            <person name="Kalkreuter E."/>
            <person name="Kautsar S.A."/>
            <person name="Yang D."/>
            <person name="Bader C.D."/>
            <person name="Teijaro C.N."/>
            <person name="Fluegel L."/>
            <person name="Davis C.M."/>
            <person name="Simpson J.R."/>
            <person name="Lauterbach L."/>
            <person name="Steele A.D."/>
            <person name="Gui C."/>
            <person name="Meng S."/>
            <person name="Li G."/>
            <person name="Viehrig K."/>
            <person name="Ye F."/>
            <person name="Su P."/>
            <person name="Kiefer A.F."/>
            <person name="Nichols A."/>
            <person name="Cepeda A.J."/>
            <person name="Yan W."/>
            <person name="Fan B."/>
            <person name="Jiang Y."/>
            <person name="Adhikari A."/>
            <person name="Zheng C.-J."/>
            <person name="Schuster L."/>
            <person name="Cowan T.M."/>
            <person name="Smanski M.J."/>
            <person name="Chevrette M.G."/>
            <person name="De Carvalho L.P.S."/>
            <person name="Shen B."/>
        </authorList>
    </citation>
    <scope>NUCLEOTIDE SEQUENCE [LARGE SCALE GENOMIC DNA]</scope>
    <source>
        <strain evidence="9 10">NPDC005137</strain>
    </source>
</reference>
<feature type="transmembrane region" description="Helical" evidence="7">
    <location>
        <begin position="237"/>
        <end position="260"/>
    </location>
</feature>
<dbReference type="CDD" id="cd08010">
    <property type="entry name" value="MltG_like"/>
    <property type="match status" value="1"/>
</dbReference>
<evidence type="ECO:0000256" key="8">
    <source>
        <dbReference type="SAM" id="MobiDB-lite"/>
    </source>
</evidence>
<feature type="region of interest" description="Disordered" evidence="8">
    <location>
        <begin position="1"/>
        <end position="234"/>
    </location>
</feature>
<evidence type="ECO:0000313" key="9">
    <source>
        <dbReference type="EMBL" id="MET8432857.1"/>
    </source>
</evidence>
<dbReference type="Gene3D" id="3.30.1490.480">
    <property type="entry name" value="Endolytic murein transglycosylase"/>
    <property type="match status" value="1"/>
</dbReference>
<dbReference type="PANTHER" id="PTHR30518">
    <property type="entry name" value="ENDOLYTIC MUREIN TRANSGLYCOSYLASE"/>
    <property type="match status" value="1"/>
</dbReference>
<protein>
    <recommendedName>
        <fullName evidence="7">Endolytic murein transglycosylase</fullName>
        <ecNumber evidence="7">4.2.2.29</ecNumber>
    </recommendedName>
    <alternativeName>
        <fullName evidence="7">Peptidoglycan lytic transglycosylase</fullName>
    </alternativeName>
    <alternativeName>
        <fullName evidence="7">Peptidoglycan polymerization terminase</fullName>
    </alternativeName>
</protein>
<evidence type="ECO:0000256" key="2">
    <source>
        <dbReference type="ARBA" id="ARBA00022692"/>
    </source>
</evidence>
<evidence type="ECO:0000256" key="4">
    <source>
        <dbReference type="ARBA" id="ARBA00023136"/>
    </source>
</evidence>
<dbReference type="PANTHER" id="PTHR30518:SF2">
    <property type="entry name" value="ENDOLYTIC MUREIN TRANSGLYCOSYLASE"/>
    <property type="match status" value="1"/>
</dbReference>
<keyword evidence="10" id="KW-1185">Reference proteome</keyword>
<evidence type="ECO:0000256" key="6">
    <source>
        <dbReference type="ARBA" id="ARBA00023316"/>
    </source>
</evidence>
<comment type="function">
    <text evidence="7">Functions as a peptidoglycan terminase that cleaves nascent peptidoglycan strands endolytically to terminate their elongation.</text>
</comment>
<dbReference type="InterPro" id="IPR003770">
    <property type="entry name" value="MLTG-like"/>
</dbReference>
<evidence type="ECO:0000256" key="3">
    <source>
        <dbReference type="ARBA" id="ARBA00022989"/>
    </source>
</evidence>
<keyword evidence="2 7" id="KW-0812">Transmembrane</keyword>
<feature type="compositionally biased region" description="Low complexity" evidence="8">
    <location>
        <begin position="33"/>
        <end position="73"/>
    </location>
</feature>
<name>A0ABV2U4V9_9ACTN</name>
<feature type="compositionally biased region" description="Basic and acidic residues" evidence="8">
    <location>
        <begin position="217"/>
        <end position="228"/>
    </location>
</feature>
<evidence type="ECO:0000256" key="7">
    <source>
        <dbReference type="HAMAP-Rule" id="MF_02065"/>
    </source>
</evidence>
<keyword evidence="6 7" id="KW-0961">Cell wall biogenesis/degradation</keyword>
<comment type="subcellular location">
    <subcellularLocation>
        <location evidence="7">Cell membrane</location>
        <topology evidence="7">Single-pass membrane protein</topology>
    </subcellularLocation>
</comment>
<feature type="site" description="Important for catalytic activity" evidence="7">
    <location>
        <position position="467"/>
    </location>
</feature>